<dbReference type="PANTHER" id="PTHR11439">
    <property type="entry name" value="GAG-POL-RELATED RETROTRANSPOSON"/>
    <property type="match status" value="1"/>
</dbReference>
<keyword evidence="2" id="KW-1185">Reference proteome</keyword>
<dbReference type="CDD" id="cd09272">
    <property type="entry name" value="RNase_HI_RT_Ty1"/>
    <property type="match status" value="1"/>
</dbReference>
<accession>A0AA38IIF4</accession>
<organism evidence="1 2">
    <name type="scientific">Zophobas morio</name>
    <dbReference type="NCBI Taxonomy" id="2755281"/>
    <lineage>
        <taxon>Eukaryota</taxon>
        <taxon>Metazoa</taxon>
        <taxon>Ecdysozoa</taxon>
        <taxon>Arthropoda</taxon>
        <taxon>Hexapoda</taxon>
        <taxon>Insecta</taxon>
        <taxon>Pterygota</taxon>
        <taxon>Neoptera</taxon>
        <taxon>Endopterygota</taxon>
        <taxon>Coleoptera</taxon>
        <taxon>Polyphaga</taxon>
        <taxon>Cucujiformia</taxon>
        <taxon>Tenebrionidae</taxon>
        <taxon>Zophobas</taxon>
    </lineage>
</organism>
<name>A0AA38IIF4_9CUCU</name>
<dbReference type="AlphaFoldDB" id="A0AA38IIF4"/>
<reference evidence="1" key="1">
    <citation type="journal article" date="2023" name="G3 (Bethesda)">
        <title>Whole genome assemblies of Zophobas morio and Tenebrio molitor.</title>
        <authorList>
            <person name="Kaur S."/>
            <person name="Stinson S.A."/>
            <person name="diCenzo G.C."/>
        </authorList>
    </citation>
    <scope>NUCLEOTIDE SEQUENCE</scope>
    <source>
        <strain evidence="1">QUZm001</strain>
    </source>
</reference>
<evidence type="ECO:0000313" key="2">
    <source>
        <dbReference type="Proteomes" id="UP001168821"/>
    </source>
</evidence>
<proteinExistence type="predicted"/>
<protein>
    <recommendedName>
        <fullName evidence="3">Retrovirus-related Pol polyprotein from transposon TNT 1-94</fullName>
    </recommendedName>
</protein>
<dbReference type="EMBL" id="JALNTZ010000004">
    <property type="protein sequence ID" value="KAJ3655891.1"/>
    <property type="molecule type" value="Genomic_DNA"/>
</dbReference>
<comment type="caution">
    <text evidence="1">The sequence shown here is derived from an EMBL/GenBank/DDBJ whole genome shotgun (WGS) entry which is preliminary data.</text>
</comment>
<evidence type="ECO:0000313" key="1">
    <source>
        <dbReference type="EMBL" id="KAJ3655891.1"/>
    </source>
</evidence>
<dbReference type="PANTHER" id="PTHR11439:SF483">
    <property type="entry name" value="PEPTIDE SYNTHASE GLIP-LIKE, PUTATIVE (AFU_ORTHOLOGUE AFUA_3G12920)-RELATED"/>
    <property type="match status" value="1"/>
</dbReference>
<dbReference type="Proteomes" id="UP001168821">
    <property type="component" value="Unassembled WGS sequence"/>
</dbReference>
<sequence length="137" mass="15471">MLAEGPIPWDSRKQKTVALSSTEAEYMALTEAAKEATFIQKFLLELGFAQLSQMVLFSDNQGALRLAQYPVYHARSKHIDLRHHYIREVVKNDSLTIQHVPSQDMIGDIFTKGLASIKHGSFTERLDLAQPRVEGKC</sequence>
<evidence type="ECO:0008006" key="3">
    <source>
        <dbReference type="Google" id="ProtNLM"/>
    </source>
</evidence>
<gene>
    <name evidence="1" type="ORF">Zmor_014999</name>
</gene>